<dbReference type="Proteomes" id="UP000221734">
    <property type="component" value="Chromosome Kuenenia_stuttgartiensis_MBR1"/>
</dbReference>
<evidence type="ECO:0000313" key="6">
    <source>
        <dbReference type="Proteomes" id="UP000221734"/>
    </source>
</evidence>
<dbReference type="GO" id="GO:0005524">
    <property type="term" value="F:ATP binding"/>
    <property type="evidence" value="ECO:0007669"/>
    <property type="project" value="UniProtKB-KW"/>
</dbReference>
<dbReference type="EMBL" id="LT934425">
    <property type="protein sequence ID" value="SOH06547.1"/>
    <property type="molecule type" value="Genomic_DNA"/>
</dbReference>
<dbReference type="SUPFAM" id="SSF52540">
    <property type="entry name" value="P-loop containing nucleoside triphosphate hydrolases"/>
    <property type="match status" value="1"/>
</dbReference>
<reference evidence="4 7" key="3">
    <citation type="submission" date="2020-02" db="EMBL/GenBank/DDBJ databases">
        <title>Newly sequenced genome of strain CSTR1 showed variability in Candidatus Kuenenia stuttgartiensis genomes.</title>
        <authorList>
            <person name="Ding C."/>
            <person name="Adrian L."/>
        </authorList>
    </citation>
    <scope>NUCLEOTIDE SEQUENCE [LARGE SCALE GENOMIC DNA]</scope>
    <source>
        <strain evidence="4 7">CSTR1</strain>
    </source>
</reference>
<dbReference type="KEGG" id="kst:KSMBR1_4075"/>
<evidence type="ECO:0000313" key="4">
    <source>
        <dbReference type="EMBL" id="QII11876.1"/>
    </source>
</evidence>
<dbReference type="Gene3D" id="3.40.50.300">
    <property type="entry name" value="P-loop containing nucleotide triphosphate hydrolases"/>
    <property type="match status" value="1"/>
</dbReference>
<proteinExistence type="predicted"/>
<dbReference type="EMBL" id="CP049055">
    <property type="protein sequence ID" value="QII11876.1"/>
    <property type="molecule type" value="Genomic_DNA"/>
</dbReference>
<organism evidence="5 6">
    <name type="scientific">Kuenenia stuttgartiensis</name>
    <dbReference type="NCBI Taxonomy" id="174633"/>
    <lineage>
        <taxon>Bacteria</taxon>
        <taxon>Pseudomonadati</taxon>
        <taxon>Planctomycetota</taxon>
        <taxon>Candidatus Brocadiia</taxon>
        <taxon>Candidatus Brocadiales</taxon>
        <taxon>Candidatus Brocadiaceae</taxon>
        <taxon>Candidatus Kuenenia</taxon>
    </lineage>
</organism>
<evidence type="ECO:0000313" key="5">
    <source>
        <dbReference type="EMBL" id="SOH06547.1"/>
    </source>
</evidence>
<evidence type="ECO:0000256" key="1">
    <source>
        <dbReference type="ARBA" id="ARBA00022741"/>
    </source>
</evidence>
<accession>A0A2C9CP34</accession>
<feature type="domain" description="ClpA/ClpB AAA lid" evidence="3">
    <location>
        <begin position="12"/>
        <end position="48"/>
    </location>
</feature>
<gene>
    <name evidence="4" type="ORF">KsCSTR_24970</name>
    <name evidence="5" type="ORF">KSMBR1_4075</name>
</gene>
<protein>
    <recommendedName>
        <fullName evidence="3">ClpA/ClpB AAA lid domain-containing protein</fullName>
    </recommendedName>
</protein>
<sequence>MPRIFCKKLREKAHEKVSLSDEAIAAAAELSDCYVTNRYLPDKAIDLLIRPLPVCVFAQLLAHQKF</sequence>
<reference evidence="6" key="1">
    <citation type="submission" date="2017-10" db="EMBL/GenBank/DDBJ databases">
        <authorList>
            <person name="Frank J."/>
        </authorList>
    </citation>
    <scope>NUCLEOTIDE SEQUENCE [LARGE SCALE GENOMIC DNA]</scope>
</reference>
<reference evidence="5" key="2">
    <citation type="submission" date="2017-10" db="EMBL/GenBank/DDBJ databases">
        <authorList>
            <person name="Banno H."/>
            <person name="Chua N.-H."/>
        </authorList>
    </citation>
    <scope>NUCLEOTIDE SEQUENCE [LARGE SCALE GENOMIC DNA]</scope>
    <source>
        <strain evidence="5">Kuenenia_mbr1_ru-nijmegen</strain>
    </source>
</reference>
<dbReference type="AlphaFoldDB" id="A0A2C9CP34"/>
<dbReference type="InterPro" id="IPR041546">
    <property type="entry name" value="ClpA/ClpB_AAA_lid"/>
</dbReference>
<evidence type="ECO:0000259" key="3">
    <source>
        <dbReference type="Pfam" id="PF17871"/>
    </source>
</evidence>
<dbReference type="Proteomes" id="UP000501926">
    <property type="component" value="Chromosome"/>
</dbReference>
<dbReference type="Pfam" id="PF17871">
    <property type="entry name" value="AAA_lid_9"/>
    <property type="match status" value="1"/>
</dbReference>
<evidence type="ECO:0000256" key="2">
    <source>
        <dbReference type="ARBA" id="ARBA00022840"/>
    </source>
</evidence>
<name>A0A2C9CP34_KUEST</name>
<dbReference type="InterPro" id="IPR027417">
    <property type="entry name" value="P-loop_NTPase"/>
</dbReference>
<keyword evidence="1" id="KW-0547">Nucleotide-binding</keyword>
<evidence type="ECO:0000313" key="7">
    <source>
        <dbReference type="Proteomes" id="UP000501926"/>
    </source>
</evidence>
<keyword evidence="6" id="KW-1185">Reference proteome</keyword>
<keyword evidence="2" id="KW-0067">ATP-binding</keyword>